<dbReference type="Gene3D" id="3.40.50.450">
    <property type="match status" value="1"/>
</dbReference>
<feature type="domain" description="Smf/DprA SLOG" evidence="2">
    <location>
        <begin position="100"/>
        <end position="308"/>
    </location>
</feature>
<dbReference type="InterPro" id="IPR057666">
    <property type="entry name" value="DrpA_SLOG"/>
</dbReference>
<dbReference type="InterPro" id="IPR036388">
    <property type="entry name" value="WH-like_DNA-bd_sf"/>
</dbReference>
<evidence type="ECO:0000256" key="1">
    <source>
        <dbReference type="ARBA" id="ARBA00006525"/>
    </source>
</evidence>
<dbReference type="Proteomes" id="UP000199675">
    <property type="component" value="Unassembled WGS sequence"/>
</dbReference>
<dbReference type="Gene3D" id="1.10.10.10">
    <property type="entry name" value="Winged helix-like DNA-binding domain superfamily/Winged helix DNA-binding domain"/>
    <property type="match status" value="1"/>
</dbReference>
<protein>
    <submittedName>
        <fullName evidence="4">DNA protecting protein DprA</fullName>
    </submittedName>
</protein>
<dbReference type="InterPro" id="IPR041614">
    <property type="entry name" value="DprA_WH"/>
</dbReference>
<reference evidence="4 5" key="1">
    <citation type="submission" date="2016-10" db="EMBL/GenBank/DDBJ databases">
        <authorList>
            <person name="de Groot N.N."/>
        </authorList>
    </citation>
    <scope>NUCLEOTIDE SEQUENCE [LARGE SCALE GENOMIC DNA]</scope>
    <source>
        <strain evidence="4 5">CGMCC 1.7059</strain>
    </source>
</reference>
<proteinExistence type="inferred from homology"/>
<dbReference type="AlphaFoldDB" id="A0A1H2WC70"/>
<sequence>MTTYSERPISGHALFSDKAGPWLVLAHLPGLGPKRRLAVLEHNDDPLTLLRASPATLKQLGIPPTARAVILAWQQQDLSHPHLQRLANDIDRCQALGIELMTWADSDYPEPLRHIHDAPLLLYLRGNRALLAREQIAIIGSRNASPAGLDHARQFARTLSDRGYLVTSGLALGVDGSAHAGALDAGGATVAVIGTGVDVVYPRQHRALTGRIIEQGLLVSELPPGSQPRAAHFPQRNRIISGLSRGVLVVEAGLRSGSLITARLALEQGREVFAIPGSVHNPQVRGCHALIRQGARLVETVDDIEEELGAWWSVPTPAIKPGRHAPVPEPATGGAAPVAPGGLEPREIAVLEALGYDPQSTDELCQNTGLAADQLLQSLLLLEIQGLVGDVPGGYVRLP</sequence>
<dbReference type="InterPro" id="IPR003488">
    <property type="entry name" value="DprA"/>
</dbReference>
<evidence type="ECO:0000313" key="5">
    <source>
        <dbReference type="Proteomes" id="UP000199675"/>
    </source>
</evidence>
<evidence type="ECO:0000259" key="2">
    <source>
        <dbReference type="Pfam" id="PF02481"/>
    </source>
</evidence>
<name>A0A1H2WC70_9GAMM</name>
<organism evidence="4 5">
    <name type="scientific">Marinobacter mobilis</name>
    <dbReference type="NCBI Taxonomy" id="488533"/>
    <lineage>
        <taxon>Bacteria</taxon>
        <taxon>Pseudomonadati</taxon>
        <taxon>Pseudomonadota</taxon>
        <taxon>Gammaproteobacteria</taxon>
        <taxon>Pseudomonadales</taxon>
        <taxon>Marinobacteraceae</taxon>
        <taxon>Marinobacter</taxon>
    </lineage>
</organism>
<dbReference type="Pfam" id="PF02481">
    <property type="entry name" value="DNA_processg_A"/>
    <property type="match status" value="1"/>
</dbReference>
<dbReference type="Pfam" id="PF17782">
    <property type="entry name" value="WHD_DprA"/>
    <property type="match status" value="1"/>
</dbReference>
<comment type="similarity">
    <text evidence="1">Belongs to the DprA/Smf family.</text>
</comment>
<dbReference type="PANTHER" id="PTHR43022">
    <property type="entry name" value="PROTEIN SMF"/>
    <property type="match status" value="1"/>
</dbReference>
<dbReference type="OrthoDB" id="9785707at2"/>
<dbReference type="EMBL" id="FNNE01000004">
    <property type="protein sequence ID" value="SDW78212.1"/>
    <property type="molecule type" value="Genomic_DNA"/>
</dbReference>
<dbReference type="GO" id="GO:0009294">
    <property type="term" value="P:DNA-mediated transformation"/>
    <property type="evidence" value="ECO:0007669"/>
    <property type="project" value="InterPro"/>
</dbReference>
<dbReference type="RefSeq" id="WP_091812364.1">
    <property type="nucleotide sequence ID" value="NZ_FNNE01000004.1"/>
</dbReference>
<evidence type="ECO:0000313" key="4">
    <source>
        <dbReference type="EMBL" id="SDW78212.1"/>
    </source>
</evidence>
<dbReference type="NCBIfam" id="TIGR00732">
    <property type="entry name" value="dprA"/>
    <property type="match status" value="1"/>
</dbReference>
<accession>A0A1H2WC70</accession>
<keyword evidence="5" id="KW-1185">Reference proteome</keyword>
<gene>
    <name evidence="4" type="ORF">SAMN04487960_104117</name>
</gene>
<evidence type="ECO:0000259" key="3">
    <source>
        <dbReference type="Pfam" id="PF17782"/>
    </source>
</evidence>
<dbReference type="PANTHER" id="PTHR43022:SF1">
    <property type="entry name" value="PROTEIN SMF"/>
    <property type="match status" value="1"/>
</dbReference>
<dbReference type="STRING" id="488533.SAMN04487960_104117"/>
<dbReference type="SUPFAM" id="SSF102405">
    <property type="entry name" value="MCP/YpsA-like"/>
    <property type="match status" value="1"/>
</dbReference>
<feature type="domain" description="DprA winged helix" evidence="3">
    <location>
        <begin position="335"/>
        <end position="394"/>
    </location>
</feature>